<keyword evidence="3" id="KW-1185">Reference proteome</keyword>
<feature type="chain" id="PRO_5042294182" evidence="1">
    <location>
        <begin position="30"/>
        <end position="139"/>
    </location>
</feature>
<protein>
    <submittedName>
        <fullName evidence="2">Uncharacterized protein</fullName>
    </submittedName>
</protein>
<evidence type="ECO:0000313" key="3">
    <source>
        <dbReference type="Proteomes" id="UP001293254"/>
    </source>
</evidence>
<name>A0AAE1XI31_9LAMI</name>
<sequence>MAFLLPWRLLSIALSLILIYMGIPDFCFCDQDDNLDLELRLGQPGAASASQHEDPLVYKRGSTTSNIMAYLKRVLMTLPGSSALSVGPSTAKGGQTHLIHSFDCASIIRYGNRDSSNFALRGELASMHCLSSRWMASRT</sequence>
<proteinExistence type="predicted"/>
<dbReference type="EMBL" id="JACGWO010000015">
    <property type="protein sequence ID" value="KAK4412342.1"/>
    <property type="molecule type" value="Genomic_DNA"/>
</dbReference>
<organism evidence="2 3">
    <name type="scientific">Sesamum alatum</name>
    <dbReference type="NCBI Taxonomy" id="300844"/>
    <lineage>
        <taxon>Eukaryota</taxon>
        <taxon>Viridiplantae</taxon>
        <taxon>Streptophyta</taxon>
        <taxon>Embryophyta</taxon>
        <taxon>Tracheophyta</taxon>
        <taxon>Spermatophyta</taxon>
        <taxon>Magnoliopsida</taxon>
        <taxon>eudicotyledons</taxon>
        <taxon>Gunneridae</taxon>
        <taxon>Pentapetalae</taxon>
        <taxon>asterids</taxon>
        <taxon>lamiids</taxon>
        <taxon>Lamiales</taxon>
        <taxon>Pedaliaceae</taxon>
        <taxon>Sesamum</taxon>
    </lineage>
</organism>
<reference evidence="2" key="1">
    <citation type="submission" date="2020-06" db="EMBL/GenBank/DDBJ databases">
        <authorList>
            <person name="Li T."/>
            <person name="Hu X."/>
            <person name="Zhang T."/>
            <person name="Song X."/>
            <person name="Zhang H."/>
            <person name="Dai N."/>
            <person name="Sheng W."/>
            <person name="Hou X."/>
            <person name="Wei L."/>
        </authorList>
    </citation>
    <scope>NUCLEOTIDE SEQUENCE</scope>
    <source>
        <strain evidence="2">3651</strain>
        <tissue evidence="2">Leaf</tissue>
    </source>
</reference>
<evidence type="ECO:0000313" key="2">
    <source>
        <dbReference type="EMBL" id="KAK4412342.1"/>
    </source>
</evidence>
<comment type="caution">
    <text evidence="2">The sequence shown here is derived from an EMBL/GenBank/DDBJ whole genome shotgun (WGS) entry which is preliminary data.</text>
</comment>
<dbReference type="AlphaFoldDB" id="A0AAE1XI31"/>
<reference evidence="2" key="2">
    <citation type="journal article" date="2024" name="Plant">
        <title>Genomic evolution and insights into agronomic trait innovations of Sesamum species.</title>
        <authorList>
            <person name="Miao H."/>
            <person name="Wang L."/>
            <person name="Qu L."/>
            <person name="Liu H."/>
            <person name="Sun Y."/>
            <person name="Le M."/>
            <person name="Wang Q."/>
            <person name="Wei S."/>
            <person name="Zheng Y."/>
            <person name="Lin W."/>
            <person name="Duan Y."/>
            <person name="Cao H."/>
            <person name="Xiong S."/>
            <person name="Wang X."/>
            <person name="Wei L."/>
            <person name="Li C."/>
            <person name="Ma Q."/>
            <person name="Ju M."/>
            <person name="Zhao R."/>
            <person name="Li G."/>
            <person name="Mu C."/>
            <person name="Tian Q."/>
            <person name="Mei H."/>
            <person name="Zhang T."/>
            <person name="Gao T."/>
            <person name="Zhang H."/>
        </authorList>
    </citation>
    <scope>NUCLEOTIDE SEQUENCE</scope>
    <source>
        <strain evidence="2">3651</strain>
    </source>
</reference>
<accession>A0AAE1XI31</accession>
<feature type="signal peptide" evidence="1">
    <location>
        <begin position="1"/>
        <end position="29"/>
    </location>
</feature>
<dbReference type="Proteomes" id="UP001293254">
    <property type="component" value="Unassembled WGS sequence"/>
</dbReference>
<gene>
    <name evidence="2" type="ORF">Salat_2985800</name>
</gene>
<evidence type="ECO:0000256" key="1">
    <source>
        <dbReference type="SAM" id="SignalP"/>
    </source>
</evidence>
<keyword evidence="1" id="KW-0732">Signal</keyword>